<feature type="transmembrane region" description="Helical" evidence="7">
    <location>
        <begin position="33"/>
        <end position="58"/>
    </location>
</feature>
<reference evidence="9 10" key="1">
    <citation type="submission" date="2013-02" db="EMBL/GenBank/DDBJ databases">
        <title>Draft genome sequence of Amycolatopsis vancoresmycina strain DSM 44592T.</title>
        <authorList>
            <person name="Kumar S."/>
            <person name="Kaur N."/>
            <person name="Kaur C."/>
            <person name="Raghava G.P.S."/>
            <person name="Mayilraj S."/>
        </authorList>
    </citation>
    <scope>NUCLEOTIDE SEQUENCE [LARGE SCALE GENOMIC DNA]</scope>
    <source>
        <strain evidence="9 10">DSM 44592</strain>
    </source>
</reference>
<gene>
    <name evidence="9" type="ORF">H480_11197</name>
</gene>
<feature type="transmembrane region" description="Helical" evidence="7">
    <location>
        <begin position="338"/>
        <end position="360"/>
    </location>
</feature>
<comment type="caution">
    <text evidence="9">The sequence shown here is derived from an EMBL/GenBank/DDBJ whole genome shotgun (WGS) entry which is preliminary data.</text>
</comment>
<feature type="transmembrane region" description="Helical" evidence="7">
    <location>
        <begin position="409"/>
        <end position="426"/>
    </location>
</feature>
<accession>R1GAS4</accession>
<feature type="transmembrane region" description="Helical" evidence="7">
    <location>
        <begin position="150"/>
        <end position="170"/>
    </location>
</feature>
<evidence type="ECO:0000256" key="3">
    <source>
        <dbReference type="ARBA" id="ARBA00022692"/>
    </source>
</evidence>
<feature type="transmembrane region" description="Helical" evidence="7">
    <location>
        <begin position="108"/>
        <end position="138"/>
    </location>
</feature>
<evidence type="ECO:0000256" key="2">
    <source>
        <dbReference type="ARBA" id="ARBA00022475"/>
    </source>
</evidence>
<evidence type="ECO:0000313" key="10">
    <source>
        <dbReference type="Proteomes" id="UP000014139"/>
    </source>
</evidence>
<feature type="transmembrane region" description="Helical" evidence="7">
    <location>
        <begin position="381"/>
        <end position="403"/>
    </location>
</feature>
<dbReference type="PANTHER" id="PTHR30509:SF9">
    <property type="entry name" value="MULTIDRUG RESISTANCE PROTEIN MDTO"/>
    <property type="match status" value="1"/>
</dbReference>
<evidence type="ECO:0000256" key="4">
    <source>
        <dbReference type="ARBA" id="ARBA00022989"/>
    </source>
</evidence>
<keyword evidence="2" id="KW-1003">Cell membrane</keyword>
<dbReference type="GO" id="GO:0005886">
    <property type="term" value="C:plasma membrane"/>
    <property type="evidence" value="ECO:0007669"/>
    <property type="project" value="UniProtKB-SubCell"/>
</dbReference>
<feature type="domain" description="Integral membrane bound transporter" evidence="8">
    <location>
        <begin position="351"/>
        <end position="474"/>
    </location>
</feature>
<evidence type="ECO:0000256" key="1">
    <source>
        <dbReference type="ARBA" id="ARBA00004651"/>
    </source>
</evidence>
<evidence type="ECO:0000259" key="8">
    <source>
        <dbReference type="Pfam" id="PF13515"/>
    </source>
</evidence>
<keyword evidence="10" id="KW-1185">Reference proteome</keyword>
<keyword evidence="4 7" id="KW-1133">Transmembrane helix</keyword>
<evidence type="ECO:0000256" key="7">
    <source>
        <dbReference type="SAM" id="Phobius"/>
    </source>
</evidence>
<proteinExistence type="inferred from homology"/>
<feature type="non-terminal residue" evidence="9">
    <location>
        <position position="530"/>
    </location>
</feature>
<evidence type="ECO:0000313" key="9">
    <source>
        <dbReference type="EMBL" id="EOD68452.1"/>
    </source>
</evidence>
<feature type="transmembrane region" description="Helical" evidence="7">
    <location>
        <begin position="433"/>
        <end position="451"/>
    </location>
</feature>
<dbReference type="eggNOG" id="COG1289">
    <property type="taxonomic scope" value="Bacteria"/>
</dbReference>
<keyword evidence="3 7" id="KW-0812">Transmembrane</keyword>
<organism evidence="9 10">
    <name type="scientific">Amycolatopsis vancoresmycina DSM 44592</name>
    <dbReference type="NCBI Taxonomy" id="1292037"/>
    <lineage>
        <taxon>Bacteria</taxon>
        <taxon>Bacillati</taxon>
        <taxon>Actinomycetota</taxon>
        <taxon>Actinomycetes</taxon>
        <taxon>Pseudonocardiales</taxon>
        <taxon>Pseudonocardiaceae</taxon>
        <taxon>Amycolatopsis</taxon>
    </lineage>
</organism>
<dbReference type="EMBL" id="AOUO01000137">
    <property type="protein sequence ID" value="EOD68452.1"/>
    <property type="molecule type" value="Genomic_DNA"/>
</dbReference>
<evidence type="ECO:0000256" key="5">
    <source>
        <dbReference type="ARBA" id="ARBA00023136"/>
    </source>
</evidence>
<feature type="transmembrane region" description="Helical" evidence="7">
    <location>
        <begin position="79"/>
        <end position="102"/>
    </location>
</feature>
<comment type="similarity">
    <text evidence="6">Belongs to the YccS/YhfK family.</text>
</comment>
<sequence>MSTPRPDLAAPHWLVQLLRSKPVPVPWNMVARAVFALAVPLAVAYAAGDIAVGALISTGALPAVLSESAGPYRYRARRLGGATLAATAGYLVGLLTGGTPALSVPAVILVAAVSALISAAGSNASVAGLQMFVFCVLGTGQHATGVRVEVLFGFFCLGAAWSYLVALLTWTVRATSPERTAVAHVYVELAAMLSATDEAVSRVARHRLTTAMNTAYDQLLTARSWLSGRDAAYRHLLNLLSATTPAVEASVALVNAGRRPPQAVIGHFVALSASVLASQPLPEPPPATGDDGDPLLAALYAGLVRIGKGDDRKRREPTPWYRRLRTWAGSLASGPLTWIAALRLTLCVAIAEVVGLLVPFERSYWITLTVGIVLKPDFGSVFGRAVLRGIGTLAGVGIGAVVLAAGGHGWALVALIALFAGGVAVGKVRNYGILSAFVTPLIILQMDLANTGSWNVVVARLVDTALGCVIVLVFGYLLWPGSRRPQVGGRLADGLDAVAKYVSHALVEASGGEARLARSRARRGAYRALA</sequence>
<dbReference type="AlphaFoldDB" id="R1GAS4"/>
<dbReference type="InterPro" id="IPR049453">
    <property type="entry name" value="Memb_transporter_dom"/>
</dbReference>
<evidence type="ECO:0000256" key="6">
    <source>
        <dbReference type="ARBA" id="ARBA00043993"/>
    </source>
</evidence>
<dbReference type="Proteomes" id="UP000014139">
    <property type="component" value="Unassembled WGS sequence"/>
</dbReference>
<name>R1GAS4_9PSEU</name>
<feature type="transmembrane region" description="Helical" evidence="7">
    <location>
        <begin position="457"/>
        <end position="479"/>
    </location>
</feature>
<dbReference type="OrthoDB" id="3816110at2"/>
<comment type="subcellular location">
    <subcellularLocation>
        <location evidence="1">Cell membrane</location>
        <topology evidence="1">Multi-pass membrane protein</topology>
    </subcellularLocation>
</comment>
<dbReference type="Pfam" id="PF13515">
    <property type="entry name" value="FUSC_2"/>
    <property type="match status" value="1"/>
</dbReference>
<keyword evidence="5 7" id="KW-0472">Membrane</keyword>
<protein>
    <submittedName>
        <fullName evidence="9">Integral membrane protein</fullName>
    </submittedName>
</protein>
<dbReference type="RefSeq" id="WP_003072604.1">
    <property type="nucleotide sequence ID" value="NZ_AOUO01000137.1"/>
</dbReference>
<dbReference type="PANTHER" id="PTHR30509">
    <property type="entry name" value="P-HYDROXYBENZOIC ACID EFFLUX PUMP SUBUNIT-RELATED"/>
    <property type="match status" value="1"/>
</dbReference>